<reference evidence="1" key="1">
    <citation type="submission" date="2014-11" db="EMBL/GenBank/DDBJ databases">
        <authorList>
            <person name="Amaro Gonzalez C."/>
        </authorList>
    </citation>
    <scope>NUCLEOTIDE SEQUENCE</scope>
</reference>
<protein>
    <submittedName>
        <fullName evidence="1">Uncharacterized protein</fullName>
    </submittedName>
</protein>
<dbReference type="EMBL" id="GBXM01024507">
    <property type="protein sequence ID" value="JAH84070.1"/>
    <property type="molecule type" value="Transcribed_RNA"/>
</dbReference>
<reference evidence="1" key="2">
    <citation type="journal article" date="2015" name="Fish Shellfish Immunol.">
        <title>Early steps in the European eel (Anguilla anguilla)-Vibrio vulnificus interaction in the gills: Role of the RtxA13 toxin.</title>
        <authorList>
            <person name="Callol A."/>
            <person name="Pajuelo D."/>
            <person name="Ebbesson L."/>
            <person name="Teles M."/>
            <person name="MacKenzie S."/>
            <person name="Amaro C."/>
        </authorList>
    </citation>
    <scope>NUCLEOTIDE SEQUENCE</scope>
</reference>
<organism evidence="1">
    <name type="scientific">Anguilla anguilla</name>
    <name type="common">European freshwater eel</name>
    <name type="synonym">Muraena anguilla</name>
    <dbReference type="NCBI Taxonomy" id="7936"/>
    <lineage>
        <taxon>Eukaryota</taxon>
        <taxon>Metazoa</taxon>
        <taxon>Chordata</taxon>
        <taxon>Craniata</taxon>
        <taxon>Vertebrata</taxon>
        <taxon>Euteleostomi</taxon>
        <taxon>Actinopterygii</taxon>
        <taxon>Neopterygii</taxon>
        <taxon>Teleostei</taxon>
        <taxon>Anguilliformes</taxon>
        <taxon>Anguillidae</taxon>
        <taxon>Anguilla</taxon>
    </lineage>
</organism>
<proteinExistence type="predicted"/>
<accession>A0A0E9W3B0</accession>
<name>A0A0E9W3B0_ANGAN</name>
<evidence type="ECO:0000313" key="1">
    <source>
        <dbReference type="EMBL" id="JAH84070.1"/>
    </source>
</evidence>
<dbReference type="AlphaFoldDB" id="A0A0E9W3B0"/>
<sequence length="49" mass="5454">MFKMHGGCISSCCKCIMQRCIITGICKESLWETSCMVCLVLFISSQNSV</sequence>